<comment type="caution">
    <text evidence="1">The sequence shown here is derived from an EMBL/GenBank/DDBJ whole genome shotgun (WGS) entry which is preliminary data.</text>
</comment>
<dbReference type="RefSeq" id="WP_088259183.1">
    <property type="nucleotide sequence ID" value="NZ_NIDE01000017.1"/>
</dbReference>
<dbReference type="AlphaFoldDB" id="A0A225D901"/>
<organism evidence="1 2">
    <name type="scientific">Fimbriiglobus ruber</name>
    <dbReference type="NCBI Taxonomy" id="1908690"/>
    <lineage>
        <taxon>Bacteria</taxon>
        <taxon>Pseudomonadati</taxon>
        <taxon>Planctomycetota</taxon>
        <taxon>Planctomycetia</taxon>
        <taxon>Gemmatales</taxon>
        <taxon>Gemmataceae</taxon>
        <taxon>Fimbriiglobus</taxon>
    </lineage>
</organism>
<accession>A0A225D901</accession>
<evidence type="ECO:0000313" key="2">
    <source>
        <dbReference type="Proteomes" id="UP000214646"/>
    </source>
</evidence>
<reference evidence="2" key="1">
    <citation type="submission" date="2017-06" db="EMBL/GenBank/DDBJ databases">
        <title>Genome analysis of Fimbriiglobus ruber SP5, the first member of the order Planctomycetales with confirmed chitinolytic capability.</title>
        <authorList>
            <person name="Ravin N.V."/>
            <person name="Rakitin A.L."/>
            <person name="Ivanova A.A."/>
            <person name="Beletsky A.V."/>
            <person name="Kulichevskaya I.S."/>
            <person name="Mardanov A.V."/>
            <person name="Dedysh S.N."/>
        </authorList>
    </citation>
    <scope>NUCLEOTIDE SEQUENCE [LARGE SCALE GENOMIC DNA]</scope>
    <source>
        <strain evidence="2">SP5</strain>
    </source>
</reference>
<sequence length="142" mass="15424">MNGIMFVMRAAPLVVLLIALMGCEASMLPVEGYVTLDGQPLEQGVIEFEPADGNGPTSGGPIVNGRYELAGTARMPAGSKTVRIRAFRKTGKKIPPFPGSSERVDEMEQCVPKEYNDRSTQKVTVEAGKKNVIDFDIKLKPR</sequence>
<protein>
    <submittedName>
        <fullName evidence="1">Uncharacterized protein</fullName>
    </submittedName>
</protein>
<dbReference type="Proteomes" id="UP000214646">
    <property type="component" value="Unassembled WGS sequence"/>
</dbReference>
<name>A0A225D901_9BACT</name>
<keyword evidence="2" id="KW-1185">Reference proteome</keyword>
<dbReference type="OrthoDB" id="291487at2"/>
<evidence type="ECO:0000313" key="1">
    <source>
        <dbReference type="EMBL" id="OWK36124.1"/>
    </source>
</evidence>
<proteinExistence type="predicted"/>
<dbReference type="EMBL" id="NIDE01000017">
    <property type="protein sequence ID" value="OWK36124.1"/>
    <property type="molecule type" value="Genomic_DNA"/>
</dbReference>
<gene>
    <name evidence="1" type="ORF">FRUB_08687</name>
</gene>